<sequence>MTKFLFYILFFLKTFLIIDSVHSAETIQHKLIDELHQDWHIKSLINEETNANKNQYRLVASPDGIGVLNKNNDLISIFVNHEISSDQGIIRSHGSRGAFVSEWTLDIRSKKITSGNDLIKKAKLWDRDKKIFEVINNASIHKLCSGDLPSQSAFFDTKKMKGFKGRFFLSGEEDRNGGRAFAHIVSGPEKGTSYELPYLGKSSWENLLAHPKSGEKTIVVGMDDNKDGQVYLYIGEKKSKGNPVERAGLMYGNLYGIKVIGDRFNLVELGDVSQMSGSEIEQLGLEKNIMQFKRPEDGAWDTLNKNVFYFSTTDKIDGMSQILQLTFDDINNPKQGGSIQSILNASEIGAQMFDNITVSDNGKILINEDPGNHEHLASIWELDPHTKKTTKLFSVKPEFFQDQNHPNFLTMDEEHSGIVEITKHLTHAPWYKKNERYFLGTLQIHKKINDPELIELGELYLISGPK</sequence>
<accession>A0AAE6KP59</accession>
<name>A0AAE6KP59_9PROT</name>
<protein>
    <submittedName>
        <fullName evidence="1">Uncharacterized protein</fullName>
    </submittedName>
</protein>
<dbReference type="RefSeq" id="WP_139882944.1">
    <property type="nucleotide sequence ID" value="NZ_CP040986.1"/>
</dbReference>
<organism evidence="1 2">
    <name type="scientific">Candidatus Methylopumilus rimovensis</name>
    <dbReference type="NCBI Taxonomy" id="2588535"/>
    <lineage>
        <taxon>Bacteria</taxon>
        <taxon>Pseudomonadati</taxon>
        <taxon>Pseudomonadota</taxon>
        <taxon>Betaproteobacteria</taxon>
        <taxon>Nitrosomonadales</taxon>
        <taxon>Methylophilaceae</taxon>
        <taxon>Candidatus Methylopumilus</taxon>
    </lineage>
</organism>
<evidence type="ECO:0000313" key="2">
    <source>
        <dbReference type="Proteomes" id="UP000312102"/>
    </source>
</evidence>
<proteinExistence type="predicted"/>
<dbReference type="Proteomes" id="UP000312102">
    <property type="component" value="Chromosome"/>
</dbReference>
<dbReference type="KEGG" id="mrk:FIT61_02165"/>
<keyword evidence="2" id="KW-1185">Reference proteome</keyword>
<gene>
    <name evidence="1" type="ORF">FIT61_02165</name>
</gene>
<evidence type="ECO:0000313" key="1">
    <source>
        <dbReference type="EMBL" id="QDD13277.1"/>
    </source>
</evidence>
<dbReference type="EMBL" id="CP040986">
    <property type="protein sequence ID" value="QDD13277.1"/>
    <property type="molecule type" value="Genomic_DNA"/>
</dbReference>
<dbReference type="AlphaFoldDB" id="A0AAE6KP59"/>
<reference evidence="1 2" key="1">
    <citation type="journal article" date="2019" name="ISME J.">
        <title>Evolution in action: habitat transition from sediment to the pelagial leads to genome streamlining in Methylophilaceae.</title>
        <authorList>
            <person name="Salcher M."/>
            <person name="Schaefle D."/>
            <person name="Kaspar M."/>
            <person name="Neuenschwander S.M."/>
            <person name="Ghai R."/>
        </authorList>
    </citation>
    <scope>NUCLEOTIDE SEQUENCE [LARGE SCALE GENOMIC DNA]</scope>
    <source>
        <strain evidence="1 2">MMS-RI-1</strain>
    </source>
</reference>